<protein>
    <submittedName>
        <fullName evidence="3">Uncharacterized protein</fullName>
    </submittedName>
</protein>
<evidence type="ECO:0000313" key="4">
    <source>
        <dbReference type="Proteomes" id="UP000186601"/>
    </source>
</evidence>
<dbReference type="InterPro" id="IPR050177">
    <property type="entry name" value="Lipid_A_modif_metabolic_enz"/>
</dbReference>
<dbReference type="Gene3D" id="3.40.50.720">
    <property type="entry name" value="NAD(P)-binding Rossmann-like Domain"/>
    <property type="match status" value="2"/>
</dbReference>
<dbReference type="STRING" id="98765.A0A2R6QEJ8"/>
<evidence type="ECO:0000256" key="1">
    <source>
        <dbReference type="ARBA" id="ARBA00009219"/>
    </source>
</evidence>
<dbReference type="GO" id="GO:0016616">
    <property type="term" value="F:oxidoreductase activity, acting on the CH-OH group of donors, NAD or NADP as acceptor"/>
    <property type="evidence" value="ECO:0007669"/>
    <property type="project" value="InterPro"/>
</dbReference>
<keyword evidence="4" id="KW-1185">Reference proteome</keyword>
<evidence type="ECO:0000313" key="3">
    <source>
        <dbReference type="EMBL" id="PSS06550.1"/>
    </source>
</evidence>
<dbReference type="InterPro" id="IPR036291">
    <property type="entry name" value="NAD(P)-bd_dom_sf"/>
</dbReference>
<reference evidence="3 4" key="1">
    <citation type="submission" date="2018-02" db="EMBL/GenBank/DDBJ databases">
        <title>Genome sequence of the basidiomycete white-rot fungus Phlebia centrifuga.</title>
        <authorList>
            <person name="Granchi Z."/>
            <person name="Peng M."/>
            <person name="de Vries R.P."/>
            <person name="Hilden K."/>
            <person name="Makela M.R."/>
            <person name="Grigoriev I."/>
            <person name="Riley R."/>
        </authorList>
    </citation>
    <scope>NUCLEOTIDE SEQUENCE [LARGE SCALE GENOMIC DNA]</scope>
    <source>
        <strain evidence="3 4">FBCC195</strain>
    </source>
</reference>
<dbReference type="EMBL" id="MLYV02000360">
    <property type="protein sequence ID" value="PSS06550.1"/>
    <property type="molecule type" value="Genomic_DNA"/>
</dbReference>
<dbReference type="SUPFAM" id="SSF51735">
    <property type="entry name" value="NAD(P)-binding Rossmann-fold domains"/>
    <property type="match status" value="2"/>
</dbReference>
<dbReference type="PANTHER" id="PTHR43245">
    <property type="entry name" value="BIFUNCTIONAL POLYMYXIN RESISTANCE PROTEIN ARNA"/>
    <property type="match status" value="1"/>
</dbReference>
<keyword evidence="2" id="KW-0560">Oxidoreductase</keyword>
<comment type="similarity">
    <text evidence="1">Belongs to the 3-beta-HSD family.</text>
</comment>
<accession>A0A2R6QEJ8</accession>
<dbReference type="OrthoDB" id="10058185at2759"/>
<evidence type="ECO:0000256" key="2">
    <source>
        <dbReference type="ARBA" id="ARBA00023002"/>
    </source>
</evidence>
<dbReference type="InterPro" id="IPR002225">
    <property type="entry name" value="3Beta_OHSteriod_DH/Estase"/>
</dbReference>
<sequence length="439" mass="48581">MSSSTRTPENYIVIGGSGFVGRHIVEQLLARGDTVSVFDIVQKYHDTPFYTGDITEEDQVADALQKSGATCIFHTVSPPHGMQDPALYWKVNVDGTRAIISAAQSTGVRKLVFTSSAGVVFNGGDLINVDERSPAPENAMDAYNESKVKAEEMVLAANGVKGLLTVSLRPAGIFGPGDRQGITGFFDAWQRGQTHWQIGDNTNLFDWTYVGNVAHAHLLAADKLDQVPPADQVSPEELAQLASKHLPPITLTTGTIHVPTSEARPLGPYVTPPAGAEEIEAKWRDPNFEATTPRVVRRSRFDQFSENGLSGAATSPLQVAGQVFFITNGEPIYFWDFARSIWYRFDKHYGTQNFMKRPIVVPPTVGLCLARAAEWWGWLVGKQPAFTLYRVRLVCRHKWHSIEKARRVLGYEPIVALDEGIQRTVDSFVQWRDATEGKK</sequence>
<dbReference type="AlphaFoldDB" id="A0A2R6QEJ8"/>
<dbReference type="Pfam" id="PF01073">
    <property type="entry name" value="3Beta_HSD"/>
    <property type="match status" value="1"/>
</dbReference>
<dbReference type="GO" id="GO:0006694">
    <property type="term" value="P:steroid biosynthetic process"/>
    <property type="evidence" value="ECO:0007669"/>
    <property type="project" value="InterPro"/>
</dbReference>
<gene>
    <name evidence="3" type="ORF">PHLCEN_2v3608</name>
</gene>
<dbReference type="PANTHER" id="PTHR43245:SF51">
    <property type="entry name" value="SHORT CHAIN DEHYDROGENASE_REDUCTASE FAMILY 42E, MEMBER 2"/>
    <property type="match status" value="1"/>
</dbReference>
<name>A0A2R6QEJ8_9APHY</name>
<organism evidence="3 4">
    <name type="scientific">Hermanssonia centrifuga</name>
    <dbReference type="NCBI Taxonomy" id="98765"/>
    <lineage>
        <taxon>Eukaryota</taxon>
        <taxon>Fungi</taxon>
        <taxon>Dikarya</taxon>
        <taxon>Basidiomycota</taxon>
        <taxon>Agaricomycotina</taxon>
        <taxon>Agaricomycetes</taxon>
        <taxon>Polyporales</taxon>
        <taxon>Meruliaceae</taxon>
        <taxon>Hermanssonia</taxon>
    </lineage>
</organism>
<comment type="caution">
    <text evidence="3">The sequence shown here is derived from an EMBL/GenBank/DDBJ whole genome shotgun (WGS) entry which is preliminary data.</text>
</comment>
<proteinExistence type="inferred from homology"/>
<dbReference type="Proteomes" id="UP000186601">
    <property type="component" value="Unassembled WGS sequence"/>
</dbReference>